<dbReference type="PANTHER" id="PTHR43792">
    <property type="entry name" value="GNAT FAMILY, PUTATIVE (AFU_ORTHOLOGUE AFUA_3G00765)-RELATED-RELATED"/>
    <property type="match status" value="1"/>
</dbReference>
<feature type="domain" description="N-acetyltransferase" evidence="1">
    <location>
        <begin position="10"/>
        <end position="174"/>
    </location>
</feature>
<dbReference type="InterPro" id="IPR051531">
    <property type="entry name" value="N-acetyltransferase"/>
</dbReference>
<dbReference type="InterPro" id="IPR000182">
    <property type="entry name" value="GNAT_dom"/>
</dbReference>
<keyword evidence="2" id="KW-0808">Transferase</keyword>
<sequence>MPIFVETERLIMRELLPSDEAGMFAMDSDAEVHRYLGNRPVTRIGQSRELIAFVRQQYVDHGIGRWAVVEKQTGEFVGWSGLKLHPGPTNGHTHYYDLGYRFLRRYWGRGYATETARASVRYGFDTLRLPRICGIADVRNLASNHVLQKAGLRFVETFELPHEGSHNWYQRERTQWLDNRTAG</sequence>
<keyword evidence="3" id="KW-1185">Reference proteome</keyword>
<gene>
    <name evidence="2" type="ORF">EWM57_03990</name>
</gene>
<dbReference type="InterPro" id="IPR016181">
    <property type="entry name" value="Acyl_CoA_acyltransferase"/>
</dbReference>
<accession>A0A4Q5LEU5</accession>
<organism evidence="2 3">
    <name type="scientific">Hymenobacter persicinus</name>
    <dbReference type="NCBI Taxonomy" id="2025506"/>
    <lineage>
        <taxon>Bacteria</taxon>
        <taxon>Pseudomonadati</taxon>
        <taxon>Bacteroidota</taxon>
        <taxon>Cytophagia</taxon>
        <taxon>Cytophagales</taxon>
        <taxon>Hymenobacteraceae</taxon>
        <taxon>Hymenobacter</taxon>
    </lineage>
</organism>
<dbReference type="PROSITE" id="PS51186">
    <property type="entry name" value="GNAT"/>
    <property type="match status" value="1"/>
</dbReference>
<dbReference type="GO" id="GO:0016747">
    <property type="term" value="F:acyltransferase activity, transferring groups other than amino-acyl groups"/>
    <property type="evidence" value="ECO:0007669"/>
    <property type="project" value="InterPro"/>
</dbReference>
<proteinExistence type="predicted"/>
<protein>
    <submittedName>
        <fullName evidence="2">N-acetyltransferase</fullName>
    </submittedName>
</protein>
<dbReference type="Gene3D" id="3.40.630.30">
    <property type="match status" value="1"/>
</dbReference>
<dbReference type="RefSeq" id="WP_129919841.1">
    <property type="nucleotide sequence ID" value="NZ_SEWE01000005.1"/>
</dbReference>
<name>A0A4Q5LEU5_9BACT</name>
<dbReference type="OrthoDB" id="9788916at2"/>
<evidence type="ECO:0000313" key="2">
    <source>
        <dbReference type="EMBL" id="RYU82859.1"/>
    </source>
</evidence>
<dbReference type="PANTHER" id="PTHR43792:SF16">
    <property type="entry name" value="N-ACETYLTRANSFERASE DOMAIN-CONTAINING PROTEIN"/>
    <property type="match status" value="1"/>
</dbReference>
<dbReference type="SUPFAM" id="SSF55729">
    <property type="entry name" value="Acyl-CoA N-acyltransferases (Nat)"/>
    <property type="match status" value="1"/>
</dbReference>
<dbReference type="Pfam" id="PF13302">
    <property type="entry name" value="Acetyltransf_3"/>
    <property type="match status" value="1"/>
</dbReference>
<evidence type="ECO:0000313" key="3">
    <source>
        <dbReference type="Proteomes" id="UP000294155"/>
    </source>
</evidence>
<evidence type="ECO:0000259" key="1">
    <source>
        <dbReference type="PROSITE" id="PS51186"/>
    </source>
</evidence>
<dbReference type="AlphaFoldDB" id="A0A4Q5LEU5"/>
<comment type="caution">
    <text evidence="2">The sequence shown here is derived from an EMBL/GenBank/DDBJ whole genome shotgun (WGS) entry which is preliminary data.</text>
</comment>
<dbReference type="EMBL" id="SEWE01000005">
    <property type="protein sequence ID" value="RYU82859.1"/>
    <property type="molecule type" value="Genomic_DNA"/>
</dbReference>
<dbReference type="Proteomes" id="UP000294155">
    <property type="component" value="Unassembled WGS sequence"/>
</dbReference>
<reference evidence="2 3" key="1">
    <citation type="submission" date="2019-02" db="EMBL/GenBank/DDBJ databases">
        <title>Bacterial novel species isolated from soil.</title>
        <authorList>
            <person name="Jung H.-Y."/>
        </authorList>
    </citation>
    <scope>NUCLEOTIDE SEQUENCE [LARGE SCALE GENOMIC DNA]</scope>
    <source>
        <strain evidence="2 3">1-3-3-3</strain>
    </source>
</reference>